<dbReference type="GeneID" id="9048547"/>
<dbReference type="InParanoid" id="C5KAC3"/>
<evidence type="ECO:0000313" key="1">
    <source>
        <dbReference type="EMBL" id="EER18584.1"/>
    </source>
</evidence>
<sequence>MAKRRAAEQLVMAQVKSYAQRCRTRAKLYCVGDQHSATHKRNGIWDTAEGVW</sequence>
<protein>
    <submittedName>
        <fullName evidence="1">Uncharacterized protein</fullName>
    </submittedName>
</protein>
<dbReference type="AlphaFoldDB" id="C5KAC3"/>
<dbReference type="EMBL" id="GG671749">
    <property type="protein sequence ID" value="EER18584.1"/>
    <property type="molecule type" value="Genomic_DNA"/>
</dbReference>
<name>C5KAC3_PERM5</name>
<organism evidence="2">
    <name type="scientific">Perkinsus marinus (strain ATCC 50983 / TXsc)</name>
    <dbReference type="NCBI Taxonomy" id="423536"/>
    <lineage>
        <taxon>Eukaryota</taxon>
        <taxon>Sar</taxon>
        <taxon>Alveolata</taxon>
        <taxon>Perkinsozoa</taxon>
        <taxon>Perkinsea</taxon>
        <taxon>Perkinsida</taxon>
        <taxon>Perkinsidae</taxon>
        <taxon>Perkinsus</taxon>
    </lineage>
</organism>
<reference evidence="1 2" key="1">
    <citation type="submission" date="2008-07" db="EMBL/GenBank/DDBJ databases">
        <authorList>
            <person name="El-Sayed N."/>
            <person name="Caler E."/>
            <person name="Inman J."/>
            <person name="Amedeo P."/>
            <person name="Hass B."/>
            <person name="Wortman J."/>
        </authorList>
    </citation>
    <scope>NUCLEOTIDE SEQUENCE [LARGE SCALE GENOMIC DNA]</scope>
    <source>
        <strain evidence="2">ATCC 50983 / TXsc</strain>
    </source>
</reference>
<accession>C5KAC3</accession>
<gene>
    <name evidence="1" type="ORF">Pmar_PMAR008914</name>
</gene>
<proteinExistence type="predicted"/>
<dbReference type="Proteomes" id="UP000007800">
    <property type="component" value="Unassembled WGS sequence"/>
</dbReference>
<dbReference type="RefSeq" id="XP_002786788.1">
    <property type="nucleotide sequence ID" value="XM_002786742.1"/>
</dbReference>
<keyword evidence="2" id="KW-1185">Reference proteome</keyword>
<evidence type="ECO:0000313" key="2">
    <source>
        <dbReference type="Proteomes" id="UP000007800"/>
    </source>
</evidence>